<accession>A0A1I1ILR8</accession>
<evidence type="ECO:0000256" key="1">
    <source>
        <dbReference type="ARBA" id="ARBA00022598"/>
    </source>
</evidence>
<evidence type="ECO:0000256" key="3">
    <source>
        <dbReference type="ARBA" id="ARBA00022741"/>
    </source>
</evidence>
<reference evidence="10 11" key="1">
    <citation type="submission" date="2016-10" db="EMBL/GenBank/DDBJ databases">
        <authorList>
            <person name="de Groot N.N."/>
        </authorList>
    </citation>
    <scope>NUCLEOTIDE SEQUENCE [LARGE SCALE GENOMIC DNA]</scope>
    <source>
        <strain evidence="10 11">DSM 18438</strain>
    </source>
</reference>
<dbReference type="EC" id="6.1.1.-" evidence="7"/>
<dbReference type="OrthoDB" id="9807503at2"/>
<evidence type="ECO:0000256" key="8">
    <source>
        <dbReference type="RuleBase" id="RU363037"/>
    </source>
</evidence>
<evidence type="ECO:0000256" key="6">
    <source>
        <dbReference type="ARBA" id="ARBA00023146"/>
    </source>
</evidence>
<comment type="similarity">
    <text evidence="7">Belongs to the class-I aminoacyl-tRNA synthetase family. GluQ subfamily.</text>
</comment>
<sequence>MQYVGRFAPTPSGSLHLGSLVTALASWLDARSQQGKWLLRIEDLDPPREEPGAADQILYSLEQLGLFWDGPLVYQSQRSAAYQQALQLLQDKQLAYPCSCTRKELAGFSIYPGFCRQGPRYPNRPLAWRFAVDNNLKARWQDAIQGPQYWSLADAGDVVIRRKDQLWAYQLAVTLDDLEQGITHIVRGIDLLDSTPWQINLAQALQPEAPAFQYAHLPVIVNKQGQKLSKQNLAPALDTTQATQLLYRSLLVLQQRVDPAWLQEKPATLLEEAAKNWQLERVPKVTQLPEESLKTCISTD</sequence>
<dbReference type="EMBL" id="FOLH01000004">
    <property type="protein sequence ID" value="SFC34170.1"/>
    <property type="molecule type" value="Genomic_DNA"/>
</dbReference>
<organism evidence="10 11">
    <name type="scientific">Marinospirillum celere</name>
    <dbReference type="NCBI Taxonomy" id="1122252"/>
    <lineage>
        <taxon>Bacteria</taxon>
        <taxon>Pseudomonadati</taxon>
        <taxon>Pseudomonadota</taxon>
        <taxon>Gammaproteobacteria</taxon>
        <taxon>Oceanospirillales</taxon>
        <taxon>Oceanospirillaceae</taxon>
        <taxon>Marinospirillum</taxon>
    </lineage>
</organism>
<dbReference type="PANTHER" id="PTHR43311">
    <property type="entry name" value="GLUTAMATE--TRNA LIGASE"/>
    <property type="match status" value="1"/>
</dbReference>
<dbReference type="NCBIfam" id="NF004314">
    <property type="entry name" value="PRK05710.1-3"/>
    <property type="match status" value="1"/>
</dbReference>
<dbReference type="FunFam" id="3.40.50.620:FF:000093">
    <property type="entry name" value="Glutamyl-Q tRNA(Asp) synthetase"/>
    <property type="match status" value="1"/>
</dbReference>
<dbReference type="GO" id="GO:0005829">
    <property type="term" value="C:cytosol"/>
    <property type="evidence" value="ECO:0007669"/>
    <property type="project" value="TreeGrafter"/>
</dbReference>
<evidence type="ECO:0000313" key="10">
    <source>
        <dbReference type="EMBL" id="SFC34170.1"/>
    </source>
</evidence>
<dbReference type="GO" id="GO:0006424">
    <property type="term" value="P:glutamyl-tRNA aminoacylation"/>
    <property type="evidence" value="ECO:0007669"/>
    <property type="project" value="InterPro"/>
</dbReference>
<keyword evidence="6 7" id="KW-0030">Aminoacyl-tRNA synthetase</keyword>
<dbReference type="InterPro" id="IPR020058">
    <property type="entry name" value="Glu/Gln-tRNA-synth_Ib_cat-dom"/>
</dbReference>
<feature type="binding site" evidence="7">
    <location>
        <position position="169"/>
    </location>
    <ligand>
        <name>L-glutamate</name>
        <dbReference type="ChEBI" id="CHEBI:29985"/>
    </ligand>
</feature>
<dbReference type="Proteomes" id="UP000199058">
    <property type="component" value="Unassembled WGS sequence"/>
</dbReference>
<name>A0A1I1ILR8_9GAMM</name>
<feature type="binding site" evidence="7">
    <location>
        <position position="100"/>
    </location>
    <ligand>
        <name>Zn(2+)</name>
        <dbReference type="ChEBI" id="CHEBI:29105"/>
    </ligand>
</feature>
<dbReference type="HAMAP" id="MF_01428">
    <property type="entry name" value="Glu_Q_tRNA_synth"/>
    <property type="match status" value="1"/>
</dbReference>
<keyword evidence="2 7" id="KW-0479">Metal-binding</keyword>
<keyword evidence="11" id="KW-1185">Reference proteome</keyword>
<dbReference type="Gene3D" id="3.40.50.620">
    <property type="entry name" value="HUPs"/>
    <property type="match status" value="1"/>
</dbReference>
<evidence type="ECO:0000256" key="2">
    <source>
        <dbReference type="ARBA" id="ARBA00022723"/>
    </source>
</evidence>
<keyword evidence="3 7" id="KW-0547">Nucleotide-binding</keyword>
<feature type="binding site" evidence="7">
    <location>
        <position position="42"/>
    </location>
    <ligand>
        <name>L-glutamate</name>
        <dbReference type="ChEBI" id="CHEBI:29985"/>
    </ligand>
</feature>
<evidence type="ECO:0000259" key="9">
    <source>
        <dbReference type="Pfam" id="PF00749"/>
    </source>
</evidence>
<dbReference type="SUPFAM" id="SSF52374">
    <property type="entry name" value="Nucleotidylyl transferase"/>
    <property type="match status" value="1"/>
</dbReference>
<dbReference type="InterPro" id="IPR000924">
    <property type="entry name" value="Glu/Gln-tRNA-synth"/>
</dbReference>
<evidence type="ECO:0000256" key="5">
    <source>
        <dbReference type="ARBA" id="ARBA00022840"/>
    </source>
</evidence>
<evidence type="ECO:0000256" key="7">
    <source>
        <dbReference type="HAMAP-Rule" id="MF_01428"/>
    </source>
</evidence>
<dbReference type="PRINTS" id="PR00987">
    <property type="entry name" value="TRNASYNTHGLU"/>
</dbReference>
<dbReference type="InterPro" id="IPR049940">
    <property type="entry name" value="GluQ/Sye"/>
</dbReference>
<feature type="binding site" evidence="7">
    <location>
        <position position="111"/>
    </location>
    <ligand>
        <name>Zn(2+)</name>
        <dbReference type="ChEBI" id="CHEBI:29105"/>
    </ligand>
</feature>
<dbReference type="PANTHER" id="PTHR43311:SF1">
    <property type="entry name" value="GLUTAMYL-Q TRNA(ASP) SYNTHETASE"/>
    <property type="match status" value="1"/>
</dbReference>
<feature type="domain" description="Glutamyl/glutaminyl-tRNA synthetase class Ib catalytic" evidence="9">
    <location>
        <begin position="124"/>
        <end position="249"/>
    </location>
</feature>
<protein>
    <recommendedName>
        <fullName evidence="7">Glutamyl-Q tRNA(Asp) synthetase</fullName>
        <shortName evidence="7">Glu-Q-RSs</shortName>
        <ecNumber evidence="7">6.1.1.-</ecNumber>
    </recommendedName>
</protein>
<feature type="short sequence motif" description="'HIGH' region" evidence="7">
    <location>
        <begin position="9"/>
        <end position="19"/>
    </location>
</feature>
<feature type="domain" description="Glutamyl/glutaminyl-tRNA synthetase class Ib catalytic" evidence="9">
    <location>
        <begin position="5"/>
        <end position="105"/>
    </location>
</feature>
<evidence type="ECO:0000256" key="4">
    <source>
        <dbReference type="ARBA" id="ARBA00022833"/>
    </source>
</evidence>
<dbReference type="GO" id="GO:0008270">
    <property type="term" value="F:zinc ion binding"/>
    <property type="evidence" value="ECO:0007669"/>
    <property type="project" value="UniProtKB-UniRule"/>
</dbReference>
<dbReference type="InterPro" id="IPR022380">
    <property type="entry name" value="Glu-Q_tRNA(Asp)_Synthase"/>
</dbReference>
<dbReference type="STRING" id="1122252.SAMN05660443_2366"/>
<dbReference type="GO" id="GO:0004818">
    <property type="term" value="F:glutamate-tRNA ligase activity"/>
    <property type="evidence" value="ECO:0007669"/>
    <property type="project" value="TreeGrafter"/>
</dbReference>
<evidence type="ECO:0000313" key="11">
    <source>
        <dbReference type="Proteomes" id="UP000199058"/>
    </source>
</evidence>
<feature type="binding site" evidence="7">
    <location>
        <position position="98"/>
    </location>
    <ligand>
        <name>Zn(2+)</name>
        <dbReference type="ChEBI" id="CHEBI:29105"/>
    </ligand>
</feature>
<dbReference type="NCBIfam" id="TIGR03838">
    <property type="entry name" value="queuosine_YadB"/>
    <property type="match status" value="1"/>
</dbReference>
<feature type="binding site" evidence="7">
    <location>
        <position position="115"/>
    </location>
    <ligand>
        <name>Zn(2+)</name>
        <dbReference type="ChEBI" id="CHEBI:29105"/>
    </ligand>
</feature>
<keyword evidence="8" id="KW-0648">Protein biosynthesis</keyword>
<comment type="cofactor">
    <cofactor evidence="7">
        <name>Zn(2+)</name>
        <dbReference type="ChEBI" id="CHEBI:29105"/>
    </cofactor>
    <text evidence="7">Binds 1 zinc ion per subunit.</text>
</comment>
<keyword evidence="1 7" id="KW-0436">Ligase</keyword>
<proteinExistence type="inferred from homology"/>
<keyword evidence="5 7" id="KW-0067">ATP-binding</keyword>
<dbReference type="Pfam" id="PF00749">
    <property type="entry name" value="tRNA-synt_1c"/>
    <property type="match status" value="2"/>
</dbReference>
<dbReference type="InterPro" id="IPR014729">
    <property type="entry name" value="Rossmann-like_a/b/a_fold"/>
</dbReference>
<gene>
    <name evidence="7" type="primary">gluQ</name>
    <name evidence="10" type="ORF">SAMN05660443_2366</name>
</gene>
<dbReference type="GO" id="GO:0005524">
    <property type="term" value="F:ATP binding"/>
    <property type="evidence" value="ECO:0007669"/>
    <property type="project" value="UniProtKB-KW"/>
</dbReference>
<dbReference type="RefSeq" id="WP_091963828.1">
    <property type="nucleotide sequence ID" value="NZ_FOLH01000004.1"/>
</dbReference>
<feature type="binding site" evidence="7">
    <location>
        <begin position="6"/>
        <end position="10"/>
    </location>
    <ligand>
        <name>L-glutamate</name>
        <dbReference type="ChEBI" id="CHEBI:29985"/>
    </ligand>
</feature>
<comment type="function">
    <text evidence="7">Catalyzes the tRNA-independent activation of glutamate in presence of ATP and the subsequent transfer of glutamate onto a tRNA(Asp). Glutamate is transferred on the 2-amino-5-(4,5-dihydroxy-2-cyclopenten-1-yl) moiety of the queuosine in the wobble position of the QUC anticodon.</text>
</comment>
<feature type="binding site" evidence="7">
    <location>
        <position position="230"/>
    </location>
    <ligand>
        <name>ATP</name>
        <dbReference type="ChEBI" id="CHEBI:30616"/>
    </ligand>
</feature>
<dbReference type="AlphaFoldDB" id="A0A1I1ILR8"/>
<keyword evidence="4 7" id="KW-0862">Zinc</keyword>
<feature type="binding site" evidence="7">
    <location>
        <position position="187"/>
    </location>
    <ligand>
        <name>L-glutamate</name>
        <dbReference type="ChEBI" id="CHEBI:29985"/>
    </ligand>
</feature>
<feature type="short sequence motif" description="'KMSKS' region" evidence="7">
    <location>
        <begin position="227"/>
        <end position="231"/>
    </location>
</feature>
<dbReference type="GO" id="GO:0006400">
    <property type="term" value="P:tRNA modification"/>
    <property type="evidence" value="ECO:0007669"/>
    <property type="project" value="InterPro"/>
</dbReference>